<gene>
    <name evidence="2" type="ORF">CAUJ_LOCUS13385</name>
</gene>
<evidence type="ECO:0000313" key="3">
    <source>
        <dbReference type="Proteomes" id="UP000835052"/>
    </source>
</evidence>
<keyword evidence="3" id="KW-1185">Reference proteome</keyword>
<feature type="compositionally biased region" description="Pro residues" evidence="1">
    <location>
        <begin position="79"/>
        <end position="90"/>
    </location>
</feature>
<feature type="region of interest" description="Disordered" evidence="1">
    <location>
        <begin position="79"/>
        <end position="174"/>
    </location>
</feature>
<dbReference type="OrthoDB" id="5866597at2759"/>
<comment type="caution">
    <text evidence="2">The sequence shown here is derived from an EMBL/GenBank/DDBJ whole genome shotgun (WGS) entry which is preliminary data.</text>
</comment>
<feature type="compositionally biased region" description="Basic and acidic residues" evidence="1">
    <location>
        <begin position="153"/>
        <end position="174"/>
    </location>
</feature>
<accession>A0A8S1HLK2</accession>
<dbReference type="EMBL" id="CAJGYM010000095">
    <property type="protein sequence ID" value="CAD6197476.1"/>
    <property type="molecule type" value="Genomic_DNA"/>
</dbReference>
<sequence length="174" mass="19486">MQRIQSWFDQLTISRPTRRTSRRRRVVATTTTTSSKPRRAVSPEPRRDRNAAGDHHRGFPYRAASHSVIRGERAELKPVPVPIAFPPPPSLEGSFPRRNKIRTNPWVGDAKKPKVLNDTMSRSVGPADFRRPPPTLCVASPDTSVCSSGYASHDSRFDNIFGSKKEEGSDKQPD</sequence>
<reference evidence="2" key="1">
    <citation type="submission" date="2020-10" db="EMBL/GenBank/DDBJ databases">
        <authorList>
            <person name="Kikuchi T."/>
        </authorList>
    </citation>
    <scope>NUCLEOTIDE SEQUENCE</scope>
    <source>
        <strain evidence="2">NKZ352</strain>
    </source>
</reference>
<evidence type="ECO:0000313" key="2">
    <source>
        <dbReference type="EMBL" id="CAD6197476.1"/>
    </source>
</evidence>
<feature type="compositionally biased region" description="Basic residues" evidence="1">
    <location>
        <begin position="16"/>
        <end position="26"/>
    </location>
</feature>
<dbReference type="Proteomes" id="UP000835052">
    <property type="component" value="Unassembled WGS sequence"/>
</dbReference>
<dbReference type="AlphaFoldDB" id="A0A8S1HLK2"/>
<feature type="compositionally biased region" description="Basic and acidic residues" evidence="1">
    <location>
        <begin position="44"/>
        <end position="57"/>
    </location>
</feature>
<feature type="region of interest" description="Disordered" evidence="1">
    <location>
        <begin position="15"/>
        <end position="66"/>
    </location>
</feature>
<feature type="compositionally biased region" description="Polar residues" evidence="1">
    <location>
        <begin position="141"/>
        <end position="150"/>
    </location>
</feature>
<evidence type="ECO:0000256" key="1">
    <source>
        <dbReference type="SAM" id="MobiDB-lite"/>
    </source>
</evidence>
<protein>
    <submittedName>
        <fullName evidence="2">Uncharacterized protein</fullName>
    </submittedName>
</protein>
<name>A0A8S1HLK2_9PELO</name>
<organism evidence="2 3">
    <name type="scientific">Caenorhabditis auriculariae</name>
    <dbReference type="NCBI Taxonomy" id="2777116"/>
    <lineage>
        <taxon>Eukaryota</taxon>
        <taxon>Metazoa</taxon>
        <taxon>Ecdysozoa</taxon>
        <taxon>Nematoda</taxon>
        <taxon>Chromadorea</taxon>
        <taxon>Rhabditida</taxon>
        <taxon>Rhabditina</taxon>
        <taxon>Rhabditomorpha</taxon>
        <taxon>Rhabditoidea</taxon>
        <taxon>Rhabditidae</taxon>
        <taxon>Peloderinae</taxon>
        <taxon>Caenorhabditis</taxon>
    </lineage>
</organism>
<proteinExistence type="predicted"/>